<comment type="caution">
    <text evidence="2">The sequence shown here is derived from an EMBL/GenBank/DDBJ whole genome shotgun (WGS) entry which is preliminary data.</text>
</comment>
<accession>A0AAV9BS80</accession>
<reference evidence="2" key="2">
    <citation type="submission" date="2023-06" db="EMBL/GenBank/DDBJ databases">
        <authorList>
            <person name="Ma L."/>
            <person name="Liu K.-W."/>
            <person name="Li Z."/>
            <person name="Hsiao Y.-Y."/>
            <person name="Qi Y."/>
            <person name="Fu T."/>
            <person name="Tang G."/>
            <person name="Zhang D."/>
            <person name="Sun W.-H."/>
            <person name="Liu D.-K."/>
            <person name="Li Y."/>
            <person name="Chen G.-Z."/>
            <person name="Liu X.-D."/>
            <person name="Liao X.-Y."/>
            <person name="Jiang Y.-T."/>
            <person name="Yu X."/>
            <person name="Hao Y."/>
            <person name="Huang J."/>
            <person name="Zhao X.-W."/>
            <person name="Ke S."/>
            <person name="Chen Y.-Y."/>
            <person name="Wu W.-L."/>
            <person name="Hsu J.-L."/>
            <person name="Lin Y.-F."/>
            <person name="Huang M.-D."/>
            <person name="Li C.-Y."/>
            <person name="Huang L."/>
            <person name="Wang Z.-W."/>
            <person name="Zhao X."/>
            <person name="Zhong W.-Y."/>
            <person name="Peng D.-H."/>
            <person name="Ahmad S."/>
            <person name="Lan S."/>
            <person name="Zhang J.-S."/>
            <person name="Tsai W.-C."/>
            <person name="Van De Peer Y."/>
            <person name="Liu Z.-J."/>
        </authorList>
    </citation>
    <scope>NUCLEOTIDE SEQUENCE</scope>
    <source>
        <strain evidence="2">SCP</strain>
        <tissue evidence="2">Leaves</tissue>
    </source>
</reference>
<evidence type="ECO:0000313" key="2">
    <source>
        <dbReference type="EMBL" id="KAK1279138.1"/>
    </source>
</evidence>
<name>A0AAV9BS80_ACOGR</name>
<sequence>MVESHKVALEKKKSVNPRAEEVNHRCYIKYFRDTLAEFTKEEVALITGLPFYGKALDLQSKKISDIRLLQKHFPDKHLHMKDVRAKLIQLHPSNEEEDKQDFVRASAVHHMIIEDLRLFAKRIRRRDTREGVSLGYIGGCTAALMGRTNDKSPLVRCFEQFHLLTANQVDPELNIGQQEEHLFRPHEEALVLEKLKMGIIQRRIKEGIIEGKGKRKLVEVAEESRGKKKREEEKKGEESGEEESKGKKKREQEAKRGEEVLIKELRKQNNQLQHEVQRFNKCMQTMKVDHGLLIQNLQKQIASLQSVHKDPPAEPSTLSMPQQGISPLSNRNMDLSEALAVVDNVVGDSTSVIKSKNEVKKPPKKPTKKTIAPTRRSERLNPTPPSMIIRIKKQPRNNDFEEDRATLCGPSQEEGIF</sequence>
<gene>
    <name evidence="2" type="ORF">QJS04_geneDACA018809</name>
</gene>
<reference evidence="2" key="1">
    <citation type="journal article" date="2023" name="Nat. Commun.">
        <title>Diploid and tetraploid genomes of Acorus and the evolution of monocots.</title>
        <authorList>
            <person name="Ma L."/>
            <person name="Liu K.W."/>
            <person name="Li Z."/>
            <person name="Hsiao Y.Y."/>
            <person name="Qi Y."/>
            <person name="Fu T."/>
            <person name="Tang G.D."/>
            <person name="Zhang D."/>
            <person name="Sun W.H."/>
            <person name="Liu D.K."/>
            <person name="Li Y."/>
            <person name="Chen G.Z."/>
            <person name="Liu X.D."/>
            <person name="Liao X.Y."/>
            <person name="Jiang Y.T."/>
            <person name="Yu X."/>
            <person name="Hao Y."/>
            <person name="Huang J."/>
            <person name="Zhao X.W."/>
            <person name="Ke S."/>
            <person name="Chen Y.Y."/>
            <person name="Wu W.L."/>
            <person name="Hsu J.L."/>
            <person name="Lin Y.F."/>
            <person name="Huang M.D."/>
            <person name="Li C.Y."/>
            <person name="Huang L."/>
            <person name="Wang Z.W."/>
            <person name="Zhao X."/>
            <person name="Zhong W.Y."/>
            <person name="Peng D.H."/>
            <person name="Ahmad S."/>
            <person name="Lan S."/>
            <person name="Zhang J.S."/>
            <person name="Tsai W.C."/>
            <person name="Van de Peer Y."/>
            <person name="Liu Z.J."/>
        </authorList>
    </citation>
    <scope>NUCLEOTIDE SEQUENCE</scope>
    <source>
        <strain evidence="2">SCP</strain>
    </source>
</reference>
<proteinExistence type="predicted"/>
<evidence type="ECO:0000313" key="3">
    <source>
        <dbReference type="Proteomes" id="UP001179952"/>
    </source>
</evidence>
<feature type="compositionally biased region" description="Basic and acidic residues" evidence="1">
    <location>
        <begin position="396"/>
        <end position="405"/>
    </location>
</feature>
<feature type="region of interest" description="Disordered" evidence="1">
    <location>
        <begin position="219"/>
        <end position="255"/>
    </location>
</feature>
<dbReference type="EMBL" id="JAUJYN010000002">
    <property type="protein sequence ID" value="KAK1279138.1"/>
    <property type="molecule type" value="Genomic_DNA"/>
</dbReference>
<feature type="region of interest" description="Disordered" evidence="1">
    <location>
        <begin position="355"/>
        <end position="417"/>
    </location>
</feature>
<dbReference type="Proteomes" id="UP001179952">
    <property type="component" value="Unassembled WGS sequence"/>
</dbReference>
<keyword evidence="3" id="KW-1185">Reference proteome</keyword>
<dbReference type="AlphaFoldDB" id="A0AAV9BS80"/>
<protein>
    <submittedName>
        <fullName evidence="2">Uncharacterized protein</fullName>
    </submittedName>
</protein>
<organism evidence="2 3">
    <name type="scientific">Acorus gramineus</name>
    <name type="common">Dwarf sweet flag</name>
    <dbReference type="NCBI Taxonomy" id="55184"/>
    <lineage>
        <taxon>Eukaryota</taxon>
        <taxon>Viridiplantae</taxon>
        <taxon>Streptophyta</taxon>
        <taxon>Embryophyta</taxon>
        <taxon>Tracheophyta</taxon>
        <taxon>Spermatophyta</taxon>
        <taxon>Magnoliopsida</taxon>
        <taxon>Liliopsida</taxon>
        <taxon>Acoraceae</taxon>
        <taxon>Acorus</taxon>
    </lineage>
</organism>
<evidence type="ECO:0000256" key="1">
    <source>
        <dbReference type="SAM" id="MobiDB-lite"/>
    </source>
</evidence>